<accession>G2YEX6</accession>
<dbReference type="AlphaFoldDB" id="G2YEX6"/>
<protein>
    <submittedName>
        <fullName evidence="1">Uncharacterized protein</fullName>
    </submittedName>
</protein>
<reference evidence="2" key="1">
    <citation type="journal article" date="2011" name="PLoS Genet.">
        <title>Genomic analysis of the necrotrophic fungal pathogens Sclerotinia sclerotiorum and Botrytis cinerea.</title>
        <authorList>
            <person name="Amselem J."/>
            <person name="Cuomo C.A."/>
            <person name="van Kan J.A."/>
            <person name="Viaud M."/>
            <person name="Benito E.P."/>
            <person name="Couloux A."/>
            <person name="Coutinho P.M."/>
            <person name="de Vries R.P."/>
            <person name="Dyer P.S."/>
            <person name="Fillinger S."/>
            <person name="Fournier E."/>
            <person name="Gout L."/>
            <person name="Hahn M."/>
            <person name="Kohn L."/>
            <person name="Lapalu N."/>
            <person name="Plummer K.M."/>
            <person name="Pradier J.M."/>
            <person name="Quevillon E."/>
            <person name="Sharon A."/>
            <person name="Simon A."/>
            <person name="ten Have A."/>
            <person name="Tudzynski B."/>
            <person name="Tudzynski P."/>
            <person name="Wincker P."/>
            <person name="Andrew M."/>
            <person name="Anthouard V."/>
            <person name="Beever R.E."/>
            <person name="Beffa R."/>
            <person name="Benoit I."/>
            <person name="Bouzid O."/>
            <person name="Brault B."/>
            <person name="Chen Z."/>
            <person name="Choquer M."/>
            <person name="Collemare J."/>
            <person name="Cotton P."/>
            <person name="Danchin E.G."/>
            <person name="Da Silva C."/>
            <person name="Gautier A."/>
            <person name="Giraud C."/>
            <person name="Giraud T."/>
            <person name="Gonzalez C."/>
            <person name="Grossetete S."/>
            <person name="Guldener U."/>
            <person name="Henrissat B."/>
            <person name="Howlett B.J."/>
            <person name="Kodira C."/>
            <person name="Kretschmer M."/>
            <person name="Lappartient A."/>
            <person name="Leroch M."/>
            <person name="Levis C."/>
            <person name="Mauceli E."/>
            <person name="Neuveglise C."/>
            <person name="Oeser B."/>
            <person name="Pearson M."/>
            <person name="Poulain J."/>
            <person name="Poussereau N."/>
            <person name="Quesneville H."/>
            <person name="Rascle C."/>
            <person name="Schumacher J."/>
            <person name="Segurens B."/>
            <person name="Sexton A."/>
            <person name="Silva E."/>
            <person name="Sirven C."/>
            <person name="Soanes D.M."/>
            <person name="Talbot N.J."/>
            <person name="Templeton M."/>
            <person name="Yandava C."/>
            <person name="Yarden O."/>
            <person name="Zeng Q."/>
            <person name="Rollins J.A."/>
            <person name="Lebrun M.H."/>
            <person name="Dickman M."/>
        </authorList>
    </citation>
    <scope>NUCLEOTIDE SEQUENCE [LARGE SCALE GENOMIC DNA]</scope>
    <source>
        <strain evidence="2">T4</strain>
    </source>
</reference>
<dbReference type="Proteomes" id="UP000008177">
    <property type="component" value="Unplaced contigs"/>
</dbReference>
<proteinExistence type="predicted"/>
<dbReference type="InParanoid" id="G2YEX6"/>
<gene>
    <name evidence="1" type="ORF">BofuT4_P090560.1</name>
</gene>
<organism evidence="1 2">
    <name type="scientific">Botryotinia fuckeliana (strain T4)</name>
    <name type="common">Noble rot fungus</name>
    <name type="synonym">Botrytis cinerea</name>
    <dbReference type="NCBI Taxonomy" id="999810"/>
    <lineage>
        <taxon>Eukaryota</taxon>
        <taxon>Fungi</taxon>
        <taxon>Dikarya</taxon>
        <taxon>Ascomycota</taxon>
        <taxon>Pezizomycotina</taxon>
        <taxon>Leotiomycetes</taxon>
        <taxon>Helotiales</taxon>
        <taxon>Sclerotiniaceae</taxon>
        <taxon>Botrytis</taxon>
    </lineage>
</organism>
<sequence>MLEYAKSVVDFPHISFLPDTVSLSTVVVSDLDAKENGEAVHLPTNPDFDAEILARNLKVSSGSFASFPSTAQSPDMLPIILSSLRPIPNPSSIHVEMLFLLDPEFLSDTFS</sequence>
<dbReference type="EMBL" id="FQ790325">
    <property type="protein sequence ID" value="CCD50369.1"/>
    <property type="molecule type" value="Genomic_DNA"/>
</dbReference>
<name>G2YEX6_BOTF4</name>
<dbReference type="HOGENOM" id="CLU_2158000_0_0_1"/>
<evidence type="ECO:0000313" key="2">
    <source>
        <dbReference type="Proteomes" id="UP000008177"/>
    </source>
</evidence>
<evidence type="ECO:0000313" key="1">
    <source>
        <dbReference type="EMBL" id="CCD50369.1"/>
    </source>
</evidence>